<feature type="transmembrane region" description="Helical" evidence="1">
    <location>
        <begin position="178"/>
        <end position="199"/>
    </location>
</feature>
<reference evidence="2 3" key="1">
    <citation type="submission" date="2022-05" db="EMBL/GenBank/DDBJ databases">
        <authorList>
            <consortium name="Genoscope - CEA"/>
            <person name="William W."/>
        </authorList>
    </citation>
    <scope>NUCLEOTIDE SEQUENCE [LARGE SCALE GENOMIC DNA]</scope>
</reference>
<sequence>GTELGKGHSRHVWQWPRIMQTIIITPYVHNMIYHVPQMMKKHGSLRKFSGKGVETKNDDPRRYFQRKSNRWDAVTNLLVAEKLQKEVLGQEWVKRGNSRHTVYYATTAYLYLIFTSVYIATTVSVEEKVLQGLQGLKRLLAKFTVMGSYGNIVPITVQGHYFEKRVLKRSHLTEKVELKVTLTTIVVNVVCLLSLMALLHGLRETQGMVIYQVFSIYFHDFEYNWFG</sequence>
<keyword evidence="1" id="KW-0812">Transmembrane</keyword>
<evidence type="ECO:0000313" key="3">
    <source>
        <dbReference type="Proteomes" id="UP001159405"/>
    </source>
</evidence>
<keyword evidence="1" id="KW-0472">Membrane</keyword>
<dbReference type="Proteomes" id="UP001159405">
    <property type="component" value="Unassembled WGS sequence"/>
</dbReference>
<keyword evidence="1" id="KW-1133">Transmembrane helix</keyword>
<protein>
    <submittedName>
        <fullName evidence="2">Uncharacterized protein</fullName>
    </submittedName>
</protein>
<feature type="transmembrane region" description="Helical" evidence="1">
    <location>
        <begin position="101"/>
        <end position="119"/>
    </location>
</feature>
<organism evidence="2 3">
    <name type="scientific">Porites lobata</name>
    <dbReference type="NCBI Taxonomy" id="104759"/>
    <lineage>
        <taxon>Eukaryota</taxon>
        <taxon>Metazoa</taxon>
        <taxon>Cnidaria</taxon>
        <taxon>Anthozoa</taxon>
        <taxon>Hexacorallia</taxon>
        <taxon>Scleractinia</taxon>
        <taxon>Fungiina</taxon>
        <taxon>Poritidae</taxon>
        <taxon>Porites</taxon>
    </lineage>
</organism>
<evidence type="ECO:0000256" key="1">
    <source>
        <dbReference type="SAM" id="Phobius"/>
    </source>
</evidence>
<gene>
    <name evidence="2" type="ORF">PLOB_00022255</name>
</gene>
<keyword evidence="3" id="KW-1185">Reference proteome</keyword>
<comment type="caution">
    <text evidence="2">The sequence shown here is derived from an EMBL/GenBank/DDBJ whole genome shotgun (WGS) entry which is preliminary data.</text>
</comment>
<feature type="non-terminal residue" evidence="2">
    <location>
        <position position="1"/>
    </location>
</feature>
<dbReference type="EMBL" id="CALNXK010000026">
    <property type="protein sequence ID" value="CAH3113645.1"/>
    <property type="molecule type" value="Genomic_DNA"/>
</dbReference>
<evidence type="ECO:0000313" key="2">
    <source>
        <dbReference type="EMBL" id="CAH3113645.1"/>
    </source>
</evidence>
<proteinExistence type="predicted"/>
<accession>A0ABN8NL95</accession>
<name>A0ABN8NL95_9CNID</name>